<dbReference type="InterPro" id="IPR030895">
    <property type="entry name" value="T5SS_PEPC_rpt"/>
</dbReference>
<dbReference type="SMART" id="SM00869">
    <property type="entry name" value="Autotransporter"/>
    <property type="match status" value="1"/>
</dbReference>
<dbReference type="Pfam" id="PF03797">
    <property type="entry name" value="Autotransporter"/>
    <property type="match status" value="1"/>
</dbReference>
<evidence type="ECO:0000313" key="3">
    <source>
        <dbReference type="EMBL" id="AXK80456.1"/>
    </source>
</evidence>
<reference evidence="3 4" key="1">
    <citation type="submission" date="2018-07" db="EMBL/GenBank/DDBJ databases">
        <authorList>
            <person name="Quirk P.G."/>
            <person name="Krulwich T.A."/>
        </authorList>
    </citation>
    <scope>NUCLEOTIDE SEQUENCE [LARGE SCALE GENOMIC DNA]</scope>
    <source>
        <strain evidence="3 4">CC-BB4</strain>
    </source>
</reference>
<keyword evidence="1" id="KW-0732">Signal</keyword>
<dbReference type="KEGG" id="ptaw:DW352_07970"/>
<dbReference type="Gene3D" id="2.40.128.130">
    <property type="entry name" value="Autotransporter beta-domain"/>
    <property type="match status" value="1"/>
</dbReference>
<dbReference type="SUPFAM" id="SSF51126">
    <property type="entry name" value="Pectin lyase-like"/>
    <property type="match status" value="1"/>
</dbReference>
<gene>
    <name evidence="3" type="ORF">DW352_07970</name>
</gene>
<protein>
    <submittedName>
        <fullName evidence="3">Autotransporter domain-containing protein</fullName>
    </submittedName>
</protein>
<organism evidence="3 4">
    <name type="scientific">Pseudolabrys taiwanensis</name>
    <dbReference type="NCBI Taxonomy" id="331696"/>
    <lineage>
        <taxon>Bacteria</taxon>
        <taxon>Pseudomonadati</taxon>
        <taxon>Pseudomonadota</taxon>
        <taxon>Alphaproteobacteria</taxon>
        <taxon>Hyphomicrobiales</taxon>
        <taxon>Xanthobacteraceae</taxon>
        <taxon>Pseudolabrys</taxon>
    </lineage>
</organism>
<sequence length="827" mass="83178">MRLGITRSAVESVRTTRGHRPICIDDNWPVAVSQNWSASLRSGLLRTTSLVALAFMSATAIPAVAEAADWIGGTSTDWFTAGNWSAGVPTRSDAVTIDTATPNPTVIGGAAQSSGVIVGNAGTGTLTILNGSLISGSGTIAFGAGSNGTVTVSGSSWSALSSLDGSALPITIATFGRGTLTIQNGGSVSASTLNIASQVGSTGTLNIGAAQGQAAVAPGALIASAVVFRAGTGQIVFNHTGLNYSFDPTVSGAGSVLVEAGKTVLTANSTYTGSTTVDGGILSVNGSIASSSLTTVNAAGALGGNGVVGNTEINGGTLAPGNSIGLLTVQGNLAFSAPSNYLVEVSPANADRTNVTGTATLGGATVNAVFAPGSYVTKQYTILNATGGVNGAFNALVNTNLPANFTSALSYGANDVFLNLTLHFVDPNNPGPNYGGGLNTNQQNVANTLTNVFNTSGGIPLAFGALTPAGLSVAAGELGTGAIQSSMKADDLFLNMLIDPASAGRAGSFVVPDNINDATLSYAGKRSAAASEAFAMATKAPLRAEPVNRWSVWAAVYGGSETVGGNAAVGSQDTSARLWGVAAGADYRLSPDTLVGFALGGGGTSYSLANGFGSGSTDMFQAGVYGRHAFGPAYIAAGLGYGWHDVTTSRTVALAGVDMLEGRFRANSFSGRFEGGYRFATPFVGLTPYAAVQAISFSMPSYAEQTPSGGSLFALNYAAQTTTDSRTELGLRADKSLAASDGVLTLRGRLAWAHDYKPDRTASAAFQSLPGTSFVVNGARPDADSVLVSAGAEQKWLNGFSLAATFEGEFSGNVTSCAGKGVVKYTW</sequence>
<dbReference type="InterPro" id="IPR011050">
    <property type="entry name" value="Pectin_lyase_fold/virulence"/>
</dbReference>
<accession>A0A345ZU59</accession>
<dbReference type="Proteomes" id="UP000254889">
    <property type="component" value="Chromosome"/>
</dbReference>
<dbReference type="OrthoDB" id="7195851at2"/>
<dbReference type="InterPro" id="IPR036709">
    <property type="entry name" value="Autotransporte_beta_dom_sf"/>
</dbReference>
<dbReference type="AlphaFoldDB" id="A0A345ZU59"/>
<dbReference type="SUPFAM" id="SSF103515">
    <property type="entry name" value="Autotransporter"/>
    <property type="match status" value="1"/>
</dbReference>
<name>A0A345ZU59_9HYPH</name>
<dbReference type="InterPro" id="IPR013425">
    <property type="entry name" value="Autotrns_rpt"/>
</dbReference>
<dbReference type="NCBIfam" id="TIGR02601">
    <property type="entry name" value="autotrns_rpt"/>
    <property type="match status" value="1"/>
</dbReference>
<keyword evidence="4" id="KW-1185">Reference proteome</keyword>
<dbReference type="PROSITE" id="PS51208">
    <property type="entry name" value="AUTOTRANSPORTER"/>
    <property type="match status" value="1"/>
</dbReference>
<evidence type="ECO:0000256" key="1">
    <source>
        <dbReference type="ARBA" id="ARBA00022729"/>
    </source>
</evidence>
<evidence type="ECO:0000259" key="2">
    <source>
        <dbReference type="PROSITE" id="PS51208"/>
    </source>
</evidence>
<evidence type="ECO:0000313" key="4">
    <source>
        <dbReference type="Proteomes" id="UP000254889"/>
    </source>
</evidence>
<proteinExistence type="predicted"/>
<dbReference type="InterPro" id="IPR005546">
    <property type="entry name" value="Autotransporte_beta"/>
</dbReference>
<dbReference type="NCBIfam" id="TIGR04393">
    <property type="entry name" value="rpt_T5SS_PEPC"/>
    <property type="match status" value="1"/>
</dbReference>
<dbReference type="EMBL" id="CP031417">
    <property type="protein sequence ID" value="AXK80456.1"/>
    <property type="molecule type" value="Genomic_DNA"/>
</dbReference>
<feature type="domain" description="Autotransporter" evidence="2">
    <location>
        <begin position="545"/>
        <end position="827"/>
    </location>
</feature>